<dbReference type="GeneID" id="47723583"/>
<feature type="transmembrane region" description="Helical" evidence="1">
    <location>
        <begin position="6"/>
        <end position="24"/>
    </location>
</feature>
<dbReference type="NCBIfam" id="TIGR02226">
    <property type="entry name" value="two_anch"/>
    <property type="match status" value="1"/>
</dbReference>
<dbReference type="OrthoDB" id="9810200at2"/>
<proteinExistence type="predicted"/>
<dbReference type="PANTHER" id="PTHR37464">
    <property type="entry name" value="BLL2463 PROTEIN"/>
    <property type="match status" value="1"/>
</dbReference>
<dbReference type="STRING" id="1349785.GCA_000509405_01207"/>
<evidence type="ECO:0000313" key="3">
    <source>
        <dbReference type="EMBL" id="SFZ83514.1"/>
    </source>
</evidence>
<evidence type="ECO:0000313" key="4">
    <source>
        <dbReference type="Proteomes" id="UP000231564"/>
    </source>
</evidence>
<keyword evidence="1" id="KW-1133">Transmembrane helix</keyword>
<protein>
    <recommendedName>
        <fullName evidence="2">Aerotolerance regulator N-terminal domain-containing protein</fullName>
    </recommendedName>
</protein>
<dbReference type="InterPro" id="IPR024163">
    <property type="entry name" value="Aerotolerance_reg_N"/>
</dbReference>
<evidence type="ECO:0000259" key="2">
    <source>
        <dbReference type="Pfam" id="PF07584"/>
    </source>
</evidence>
<feature type="transmembrane region" description="Helical" evidence="1">
    <location>
        <begin position="622"/>
        <end position="645"/>
    </location>
</feature>
<sequence length="647" mass="73495">MQFKNPEVLYFLALLIIPILVHLFQLQKFKKTSFTNVDFLQKLVLQTRKSSILKKWLILCTRLLLLTAVIIAFAQPYFSLKETNEKQRNFIYLDNSLSMSAEGASGKLLPIATQTILENISNDDSFSLLTNANFYKDISSSVLKSVLLKVTNTPKKRSINDILLKIEATHKDGNSSKNILISDFQNVNTRNFKNTSQALTLVPQLVSQTNNLAIDSVFITANNATSFTLKVLIKNQGVKKENIPIAILNDQKLVNKQSFSIEENSTKELSFSIQKQAVFLGKIQLTHNDAFSFDNIFYFAINNTQKINVLSIGKTTDFLSKIYTSQEFNFTSTTVKNTNYNTIQQQQLIIVNELKEIPLSLIASLTEFSKKGGHLVIIPNADSNTASYNLFLKSLKVGKIAPKKTDSLKITAINFSHPLLQDVFSKKVQNFQYPIVQSYYPSSFKRSSNVLSFENTTAFVKSISVAHGKLYWIASSLTKSNSNFTNSPLVVPLFYNFGQQSLHPSKLYYTIDNLNTIDIHSKPNKNTILRMQGNETTFIPLQQKFQNKVVLSTLEQPLIAGFYKVLNEDKIEKTIAFNYAKEESSLQFLNSRTLSKTHKNITSNTSIKDVFQKINTKNEVHWLWKWFLALAIVSLLLEIFILKFFKS</sequence>
<feature type="transmembrane region" description="Helical" evidence="1">
    <location>
        <begin position="56"/>
        <end position="78"/>
    </location>
</feature>
<dbReference type="AlphaFoldDB" id="A0A2H1EAR1"/>
<organism evidence="3 4">
    <name type="scientific">Tenacibaculum maritimum NCIMB 2154</name>
    <dbReference type="NCBI Taxonomy" id="1349785"/>
    <lineage>
        <taxon>Bacteria</taxon>
        <taxon>Pseudomonadati</taxon>
        <taxon>Bacteroidota</taxon>
        <taxon>Flavobacteriia</taxon>
        <taxon>Flavobacteriales</taxon>
        <taxon>Flavobacteriaceae</taxon>
        <taxon>Tenacibaculum</taxon>
    </lineage>
</organism>
<keyword evidence="1" id="KW-0472">Membrane</keyword>
<keyword evidence="1" id="KW-0812">Transmembrane</keyword>
<dbReference type="InterPro" id="IPR011933">
    <property type="entry name" value="Double_TM_dom"/>
</dbReference>
<dbReference type="Pfam" id="PF07584">
    <property type="entry name" value="BatA"/>
    <property type="match status" value="1"/>
</dbReference>
<dbReference type="Proteomes" id="UP000231564">
    <property type="component" value="Chromosome MARIT"/>
</dbReference>
<feature type="domain" description="Aerotolerance regulator N-terminal" evidence="2">
    <location>
        <begin position="1"/>
        <end position="76"/>
    </location>
</feature>
<accession>A0A2H1EAR1</accession>
<keyword evidence="4" id="KW-1185">Reference proteome</keyword>
<dbReference type="RefSeq" id="WP_100211447.1">
    <property type="nucleotide sequence ID" value="NZ_CP138495.1"/>
</dbReference>
<dbReference type="SUPFAM" id="SSF52317">
    <property type="entry name" value="Class I glutamine amidotransferase-like"/>
    <property type="match status" value="1"/>
</dbReference>
<evidence type="ECO:0000256" key="1">
    <source>
        <dbReference type="SAM" id="Phobius"/>
    </source>
</evidence>
<name>A0A2H1EAR1_9FLAO</name>
<dbReference type="EMBL" id="LT634361">
    <property type="protein sequence ID" value="SFZ83514.1"/>
    <property type="molecule type" value="Genomic_DNA"/>
</dbReference>
<dbReference type="KEGG" id="tmar:MARIT_2100"/>
<dbReference type="PANTHER" id="PTHR37464:SF1">
    <property type="entry name" value="BLL2463 PROTEIN"/>
    <property type="match status" value="1"/>
</dbReference>
<dbReference type="InterPro" id="IPR029062">
    <property type="entry name" value="Class_I_gatase-like"/>
</dbReference>
<reference evidence="3 4" key="1">
    <citation type="submission" date="2016-11" db="EMBL/GenBank/DDBJ databases">
        <authorList>
            <person name="Jaros S."/>
            <person name="Januszkiewicz K."/>
            <person name="Wedrychowicz H."/>
        </authorList>
    </citation>
    <scope>NUCLEOTIDE SEQUENCE [LARGE SCALE GENOMIC DNA]</scope>
    <source>
        <strain evidence="3">NCIMB 2154T</strain>
    </source>
</reference>
<gene>
    <name evidence="3" type="ORF">MARIT_2100</name>
</gene>